<reference evidence="13 14" key="1">
    <citation type="submission" date="2015-06" db="EMBL/GenBank/DDBJ databases">
        <authorList>
            <person name="Xie B.-B."/>
            <person name="Rong J.-C."/>
            <person name="Qin Q.-L."/>
            <person name="Zhang Y.-Z."/>
        </authorList>
    </citation>
    <scope>NUCLEOTIDE SEQUENCE [LARGE SCALE GENOMIC DNA]</scope>
    <source>
        <strain evidence="13 14">JCM 20779</strain>
    </source>
</reference>
<sequence length="361" mass="39851">MGLEYLVIVCAVALSYLSIFATTPIALKFGLVDLPTKRKKHQGAIPLIGGIAISFASAACILLFLPISSSITAYLISALVIVVLGVVDDYKDLDAKFRLLIQTVVALTMMYGSGVYIENLGNLFTVGELNLGWGGIAFTVVAVIACINAFNMIDGIDGLAGSLSIVTFSSIFILMWLNGNQDLQYVPLILVSSLVPYLAFNVGVIGHNRRKIFMGDAGSMFIGLSVIWFLMMGSQKTEQDFRPVTALWIIAVPLMDMVAIIYRRLRKGQSPLTADRDHLHHIFLRFGLNARQSLYVIVTFSVVMSTLGIIGETFAVPESLMLAGFFGIFLGYTWCLQHCWRIARTVRKLRVGYLRNKRNKF</sequence>
<dbReference type="HAMAP" id="MF_02030">
    <property type="entry name" value="WecA_Gammaproteo"/>
    <property type="match status" value="1"/>
</dbReference>
<feature type="transmembrane region" description="Helical" evidence="12">
    <location>
        <begin position="158"/>
        <end position="177"/>
    </location>
</feature>
<feature type="transmembrane region" description="Helical" evidence="12">
    <location>
        <begin position="320"/>
        <end position="340"/>
    </location>
</feature>
<feature type="transmembrane region" description="Helical" evidence="12">
    <location>
        <begin position="99"/>
        <end position="117"/>
    </location>
</feature>
<dbReference type="PANTHER" id="PTHR22926">
    <property type="entry name" value="PHOSPHO-N-ACETYLMURAMOYL-PENTAPEPTIDE-TRANSFERASE"/>
    <property type="match status" value="1"/>
</dbReference>
<keyword evidence="10 12" id="KW-0472">Membrane</keyword>
<keyword evidence="5 12" id="KW-0808">Transferase</keyword>
<dbReference type="NCBIfam" id="TIGR02380">
    <property type="entry name" value="ECA_wecA"/>
    <property type="match status" value="1"/>
</dbReference>
<feature type="transmembrane region" description="Helical" evidence="12">
    <location>
        <begin position="43"/>
        <end position="65"/>
    </location>
</feature>
<evidence type="ECO:0000256" key="3">
    <source>
        <dbReference type="ARBA" id="ARBA00022519"/>
    </source>
</evidence>
<protein>
    <recommendedName>
        <fullName evidence="12">Undecaprenyl-phosphate alpha-N-acetylglucosaminyl 1-phosphate transferase</fullName>
        <ecNumber evidence="12">2.7.8.33</ecNumber>
    </recommendedName>
    <alternativeName>
        <fullName evidence="12">UDP-GlcNAc:undecaprenyl-phosphate GlcNAc-1-phosphate transferase</fullName>
    </alternativeName>
    <alternativeName>
        <fullName evidence="12">Undecaprenyl-phosphate GlcNAc-1-phosphate transferase</fullName>
    </alternativeName>
</protein>
<evidence type="ECO:0000256" key="6">
    <source>
        <dbReference type="ARBA" id="ARBA00022692"/>
    </source>
</evidence>
<dbReference type="Pfam" id="PF00953">
    <property type="entry name" value="Glycos_transf_4"/>
    <property type="match status" value="1"/>
</dbReference>
<feature type="transmembrane region" description="Helical" evidence="12">
    <location>
        <begin position="294"/>
        <end position="314"/>
    </location>
</feature>
<keyword evidence="6 12" id="KW-0812">Transmembrane</keyword>
<dbReference type="GO" id="GO:0016740">
    <property type="term" value="F:transferase activity"/>
    <property type="evidence" value="ECO:0007669"/>
    <property type="project" value="UniProtKB-KW"/>
</dbReference>
<evidence type="ECO:0000256" key="7">
    <source>
        <dbReference type="ARBA" id="ARBA00022842"/>
    </source>
</evidence>
<evidence type="ECO:0000256" key="4">
    <source>
        <dbReference type="ARBA" id="ARBA00022676"/>
    </source>
</evidence>
<comment type="function">
    <text evidence="12">Catalyzes the transfer of the GlcNAc-1-phosphate moiety from UDP-GlcNAc onto the carrier lipid undecaprenyl phosphate (C55-P), yielding GlcNAc-pyrophosphoryl-undecaprenyl (GlcNAc-PP-C55).</text>
</comment>
<evidence type="ECO:0000256" key="5">
    <source>
        <dbReference type="ARBA" id="ARBA00022679"/>
    </source>
</evidence>
<organism evidence="13 14">
    <name type="scientific">Pseudoalteromonas piscicida</name>
    <dbReference type="NCBI Taxonomy" id="43662"/>
    <lineage>
        <taxon>Bacteria</taxon>
        <taxon>Pseudomonadati</taxon>
        <taxon>Pseudomonadota</taxon>
        <taxon>Gammaproteobacteria</taxon>
        <taxon>Alteromonadales</taxon>
        <taxon>Pseudoalteromonadaceae</taxon>
        <taxon>Pseudoalteromonas</taxon>
    </lineage>
</organism>
<dbReference type="InterPro" id="IPR012750">
    <property type="entry name" value="ECA_WecA-rel"/>
</dbReference>
<dbReference type="PROSITE" id="PS01348">
    <property type="entry name" value="MRAY_2"/>
    <property type="match status" value="1"/>
</dbReference>
<dbReference type="Proteomes" id="UP000016521">
    <property type="component" value="Chromosome I"/>
</dbReference>
<keyword evidence="8 12" id="KW-0448">Lipopolysaccharide biosynthesis</keyword>
<keyword evidence="7 12" id="KW-0460">Magnesium</keyword>
<evidence type="ECO:0000256" key="12">
    <source>
        <dbReference type="HAMAP-Rule" id="MF_02030"/>
    </source>
</evidence>
<comment type="pathway">
    <text evidence="12">Bacterial outer membrane biogenesis; LPS O-antigen biosynthesis.</text>
</comment>
<feature type="transmembrane region" description="Helical" evidence="12">
    <location>
        <begin position="129"/>
        <end position="151"/>
    </location>
</feature>
<evidence type="ECO:0000256" key="1">
    <source>
        <dbReference type="ARBA" id="ARBA00004651"/>
    </source>
</evidence>
<comment type="cofactor">
    <cofactor evidence="12">
        <name>Mn(2+)</name>
        <dbReference type="ChEBI" id="CHEBI:29035"/>
    </cofactor>
</comment>
<dbReference type="PANTHER" id="PTHR22926:SF3">
    <property type="entry name" value="UNDECAPRENYL-PHOSPHATE ALPHA-N-ACETYLGLUCOSAMINYL 1-PHOSPHATE TRANSFERASE"/>
    <property type="match status" value="1"/>
</dbReference>
<comment type="cofactor">
    <cofactor evidence="12">
        <name>Mg(2+)</name>
        <dbReference type="ChEBI" id="CHEBI:18420"/>
    </cofactor>
</comment>
<dbReference type="EMBL" id="CP011924">
    <property type="protein sequence ID" value="ATD08924.1"/>
    <property type="molecule type" value="Genomic_DNA"/>
</dbReference>
<accession>A0ABN5CL50</accession>
<dbReference type="InterPro" id="IPR000715">
    <property type="entry name" value="Glycosyl_transferase_4"/>
</dbReference>
<evidence type="ECO:0000256" key="9">
    <source>
        <dbReference type="ARBA" id="ARBA00022989"/>
    </source>
</evidence>
<evidence type="ECO:0000256" key="11">
    <source>
        <dbReference type="ARBA" id="ARBA00023211"/>
    </source>
</evidence>
<feature type="transmembrane region" description="Helical" evidence="12">
    <location>
        <begin position="71"/>
        <end position="87"/>
    </location>
</feature>
<comment type="similarity">
    <text evidence="12">Belongs to the glycosyltransferase 4 family. WecA subfamily.</text>
</comment>
<keyword evidence="11 12" id="KW-0464">Manganese</keyword>
<evidence type="ECO:0000256" key="10">
    <source>
        <dbReference type="ARBA" id="ARBA00023136"/>
    </source>
</evidence>
<feature type="transmembrane region" description="Helical" evidence="12">
    <location>
        <begin position="243"/>
        <end position="262"/>
    </location>
</feature>
<feature type="transmembrane region" description="Helical" evidence="12">
    <location>
        <begin position="212"/>
        <end position="231"/>
    </location>
</feature>
<dbReference type="InterPro" id="IPR018480">
    <property type="entry name" value="PNAcMuramoyl-5peptid_Trfase_CS"/>
</dbReference>
<comment type="catalytic activity">
    <reaction evidence="12">
        <text>di-trans,octa-cis-undecaprenyl phosphate + UDP-N-acetyl-alpha-D-glucosamine = N-acetyl-alpha-D-glucosaminyl-di-trans,octa-cis-undecaprenyl diphosphate + UMP</text>
        <dbReference type="Rhea" id="RHEA:28090"/>
        <dbReference type="ChEBI" id="CHEBI:57705"/>
        <dbReference type="ChEBI" id="CHEBI:57865"/>
        <dbReference type="ChEBI" id="CHEBI:60392"/>
        <dbReference type="ChEBI" id="CHEBI:62959"/>
        <dbReference type="EC" id="2.7.8.33"/>
    </reaction>
</comment>
<feature type="transmembrane region" description="Helical" evidence="12">
    <location>
        <begin position="6"/>
        <end position="31"/>
    </location>
</feature>
<name>A0ABN5CL50_PSEO7</name>
<keyword evidence="4 12" id="KW-0328">Glycosyltransferase</keyword>
<dbReference type="CDD" id="cd06853">
    <property type="entry name" value="GT_WecA_like"/>
    <property type="match status" value="1"/>
</dbReference>
<evidence type="ECO:0000313" key="13">
    <source>
        <dbReference type="EMBL" id="ATD08924.1"/>
    </source>
</evidence>
<dbReference type="RefSeq" id="WP_010368617.1">
    <property type="nucleotide sequence ID" value="NZ_CP011924.1"/>
</dbReference>
<evidence type="ECO:0000313" key="14">
    <source>
        <dbReference type="Proteomes" id="UP000016521"/>
    </source>
</evidence>
<proteinExistence type="inferred from homology"/>
<feature type="transmembrane region" description="Helical" evidence="12">
    <location>
        <begin position="183"/>
        <end position="200"/>
    </location>
</feature>
<keyword evidence="3 12" id="KW-0997">Cell inner membrane</keyword>
<comment type="subcellular location">
    <subcellularLocation>
        <location evidence="12">Cell inner membrane</location>
        <topology evidence="12">Multi-pass membrane protein</topology>
    </subcellularLocation>
    <subcellularLocation>
        <location evidence="1">Cell membrane</location>
        <topology evidence="1">Multi-pass membrane protein</topology>
    </subcellularLocation>
</comment>
<evidence type="ECO:0000256" key="2">
    <source>
        <dbReference type="ARBA" id="ARBA00022475"/>
    </source>
</evidence>
<evidence type="ECO:0000256" key="8">
    <source>
        <dbReference type="ARBA" id="ARBA00022985"/>
    </source>
</evidence>
<gene>
    <name evidence="12 13" type="primary">wecA</name>
    <name evidence="13" type="ORF">PPIS_a4271</name>
</gene>
<keyword evidence="14" id="KW-1185">Reference proteome</keyword>
<keyword evidence="9 12" id="KW-1133">Transmembrane helix</keyword>
<dbReference type="EC" id="2.7.8.33" evidence="12"/>
<keyword evidence="2 12" id="KW-1003">Cell membrane</keyword>